<gene>
    <name evidence="2" type="ORF">Pen02_82990</name>
</gene>
<accession>A0ABQ4EF63</accession>
<dbReference type="EMBL" id="BONW01000063">
    <property type="protein sequence ID" value="GIG93363.1"/>
    <property type="molecule type" value="Genomic_DNA"/>
</dbReference>
<feature type="transmembrane region" description="Helical" evidence="1">
    <location>
        <begin position="209"/>
        <end position="227"/>
    </location>
</feature>
<name>A0ABQ4EF63_9ACTN</name>
<proteinExistence type="predicted"/>
<dbReference type="RefSeq" id="WP_203871628.1">
    <property type="nucleotide sequence ID" value="NZ_BONW01000063.1"/>
</dbReference>
<feature type="transmembrane region" description="Helical" evidence="1">
    <location>
        <begin position="95"/>
        <end position="115"/>
    </location>
</feature>
<feature type="transmembrane region" description="Helical" evidence="1">
    <location>
        <begin position="239"/>
        <end position="259"/>
    </location>
</feature>
<evidence type="ECO:0000313" key="2">
    <source>
        <dbReference type="EMBL" id="GIG93363.1"/>
    </source>
</evidence>
<keyword evidence="3" id="KW-1185">Reference proteome</keyword>
<evidence type="ECO:0000313" key="3">
    <source>
        <dbReference type="Proteomes" id="UP000646749"/>
    </source>
</evidence>
<evidence type="ECO:0000256" key="1">
    <source>
        <dbReference type="SAM" id="Phobius"/>
    </source>
</evidence>
<organism evidence="2 3">
    <name type="scientific">Plantactinospora endophytica</name>
    <dbReference type="NCBI Taxonomy" id="673535"/>
    <lineage>
        <taxon>Bacteria</taxon>
        <taxon>Bacillati</taxon>
        <taxon>Actinomycetota</taxon>
        <taxon>Actinomycetes</taxon>
        <taxon>Micromonosporales</taxon>
        <taxon>Micromonosporaceae</taxon>
        <taxon>Plantactinospora</taxon>
    </lineage>
</organism>
<feature type="transmembrane region" description="Helical" evidence="1">
    <location>
        <begin position="20"/>
        <end position="44"/>
    </location>
</feature>
<feature type="transmembrane region" description="Helical" evidence="1">
    <location>
        <begin position="56"/>
        <end position="75"/>
    </location>
</feature>
<reference evidence="2 3" key="1">
    <citation type="submission" date="2021-01" db="EMBL/GenBank/DDBJ databases">
        <title>Whole genome shotgun sequence of Plantactinospora endophytica NBRC 110450.</title>
        <authorList>
            <person name="Komaki H."/>
            <person name="Tamura T."/>
        </authorList>
    </citation>
    <scope>NUCLEOTIDE SEQUENCE [LARGE SCALE GENOMIC DNA]</scope>
    <source>
        <strain evidence="2 3">NBRC 110450</strain>
    </source>
</reference>
<protein>
    <submittedName>
        <fullName evidence="2">Uncharacterized protein</fullName>
    </submittedName>
</protein>
<keyword evidence="1" id="KW-0812">Transmembrane</keyword>
<keyword evidence="1" id="KW-1133">Transmembrane helix</keyword>
<dbReference type="Proteomes" id="UP000646749">
    <property type="component" value="Unassembled WGS sequence"/>
</dbReference>
<keyword evidence="1" id="KW-0472">Membrane</keyword>
<sequence length="287" mass="30219">MTMVDNCPRLLDLAEISALYAQLTGVLAGFAFTALVVLLTPTQVDERRSRRSRDNGLLLALFAAFVALVIASLRYSISAGETATESLGRAATLELINGLPFGLAAMMLFQGITLLFESGNAQSSAVWVARGLAVVVAPTLTLYYIANGASDTETARAAEAGTCLVAPVPLLGVTLTWIIAAMLSASLVPRLQPLVLRRWARKVQPGIPIAVIVASVAAALLGGDMGTRAPNFILSSAGISWYLSGTFTLLLMLGLTFAWGHGEGTVATQALQRVDDQQEEEATEGAR</sequence>
<feature type="transmembrane region" description="Helical" evidence="1">
    <location>
        <begin position="166"/>
        <end position="188"/>
    </location>
</feature>
<comment type="caution">
    <text evidence="2">The sequence shown here is derived from an EMBL/GenBank/DDBJ whole genome shotgun (WGS) entry which is preliminary data.</text>
</comment>
<feature type="transmembrane region" description="Helical" evidence="1">
    <location>
        <begin position="127"/>
        <end position="146"/>
    </location>
</feature>